<dbReference type="Pfam" id="PF04865">
    <property type="entry name" value="Baseplate_J"/>
    <property type="match status" value="1"/>
</dbReference>
<evidence type="ECO:0000256" key="1">
    <source>
        <dbReference type="ARBA" id="ARBA00038087"/>
    </source>
</evidence>
<evidence type="ECO:0000259" key="3">
    <source>
        <dbReference type="Pfam" id="PF26078"/>
    </source>
</evidence>
<accession>A0ABW3YWI6</accession>
<evidence type="ECO:0000313" key="5">
    <source>
        <dbReference type="EMBL" id="MFD1328303.1"/>
    </source>
</evidence>
<feature type="domain" description="Baseplate J-like central" evidence="3">
    <location>
        <begin position="195"/>
        <end position="258"/>
    </location>
</feature>
<comment type="similarity">
    <text evidence="1">Belongs to the Mu gp47/PBSX XkdT family.</text>
</comment>
<proteinExistence type="inferred from homology"/>
<dbReference type="Pfam" id="PF26078">
    <property type="entry name" value="Baseplate_J_M"/>
    <property type="match status" value="1"/>
</dbReference>
<dbReference type="EMBL" id="JBHTNF010000005">
    <property type="protein sequence ID" value="MFD1328303.1"/>
    <property type="molecule type" value="Genomic_DNA"/>
</dbReference>
<reference evidence="6" key="1">
    <citation type="journal article" date="2019" name="Int. J. Syst. Evol. Microbiol.">
        <title>The Global Catalogue of Microorganisms (GCM) 10K type strain sequencing project: providing services to taxonomists for standard genome sequencing and annotation.</title>
        <authorList>
            <consortium name="The Broad Institute Genomics Platform"/>
            <consortium name="The Broad Institute Genome Sequencing Center for Infectious Disease"/>
            <person name="Wu L."/>
            <person name="Ma J."/>
        </authorList>
    </citation>
    <scope>NUCLEOTIDE SEQUENCE [LARGE SCALE GENOMIC DNA]</scope>
    <source>
        <strain evidence="6">CCUG 55609</strain>
    </source>
</reference>
<comment type="caution">
    <text evidence="5">The sequence shown here is derived from an EMBL/GenBank/DDBJ whole genome shotgun (WGS) entry which is preliminary data.</text>
</comment>
<evidence type="ECO:0000313" key="6">
    <source>
        <dbReference type="Proteomes" id="UP001597173"/>
    </source>
</evidence>
<organism evidence="5 6">
    <name type="scientific">Mycoplana ramosa</name>
    <name type="common">Mycoplana bullata</name>
    <dbReference type="NCBI Taxonomy" id="40837"/>
    <lineage>
        <taxon>Bacteria</taxon>
        <taxon>Pseudomonadati</taxon>
        <taxon>Pseudomonadota</taxon>
        <taxon>Alphaproteobacteria</taxon>
        <taxon>Hyphomicrobiales</taxon>
        <taxon>Rhizobiaceae</taxon>
        <taxon>Mycoplana</taxon>
    </lineage>
</organism>
<keyword evidence="6" id="KW-1185">Reference proteome</keyword>
<protein>
    <submittedName>
        <fullName evidence="5">Baseplate J/gp47 family protein</fullName>
    </submittedName>
</protein>
<dbReference type="PANTHER" id="PTHR37829:SF3">
    <property type="entry name" value="PROTEIN JAYE-RELATED"/>
    <property type="match status" value="1"/>
</dbReference>
<evidence type="ECO:0000259" key="2">
    <source>
        <dbReference type="Pfam" id="PF04865"/>
    </source>
</evidence>
<dbReference type="InterPro" id="IPR006949">
    <property type="entry name" value="Barrel_Baseplate_J-like"/>
</dbReference>
<dbReference type="InterPro" id="IPR058531">
    <property type="entry name" value="Baseplate_J_M"/>
</dbReference>
<dbReference type="RefSeq" id="WP_374838498.1">
    <property type="nucleotide sequence ID" value="NZ_JBHEEW010000007.1"/>
</dbReference>
<feature type="domain" description="Baseplate J-like C-terminal" evidence="4">
    <location>
        <begin position="285"/>
        <end position="358"/>
    </location>
</feature>
<dbReference type="InterPro" id="IPR058530">
    <property type="entry name" value="Baseplate_J-like_C"/>
</dbReference>
<feature type="domain" description="Baseplate protein J-like barrel" evidence="2">
    <location>
        <begin position="95"/>
        <end position="155"/>
    </location>
</feature>
<dbReference type="Pfam" id="PF26079">
    <property type="entry name" value="Baseplate_J_C"/>
    <property type="match status" value="1"/>
</dbReference>
<dbReference type="Proteomes" id="UP001597173">
    <property type="component" value="Unassembled WGS sequence"/>
</dbReference>
<evidence type="ECO:0000259" key="4">
    <source>
        <dbReference type="Pfam" id="PF26079"/>
    </source>
</evidence>
<name>A0ABW3YWI6_MYCRA</name>
<sequence length="360" mass="37857">MAWTVRSLADISRRVRGAFREYLPGTDSALATNFVTVTAKVLAALGHEFELRMAYLTRQLFLSTADAQFLVRHAADVGIYRKPAASAAGQIFGQGEPDAIYPAGVRFVSGSMTYTSTAPASASPTGVISLQVRAEAKGAATNRDAEGVLALADPVLWPELSTEWTIGGDGLGGGADAETDEALRARALVRKRNPPSGGSLTDYEQIALSVPGVAKAWAFRDPAAPGFVAVLFLFAERPNLMPTSGDVAVVQAAIDARRLIRVDDSVAAAPIARPVNLVIAGLSSDTTAVRSAISEAVAAILFERGRPGVRGDVFMLSRSWIEEAISGAVGEDRHVLMEPAGDLMLTEGEYAVLGDVAYVA</sequence>
<dbReference type="InterPro" id="IPR052399">
    <property type="entry name" value="Phage_Baseplate_Assmbl_Protein"/>
</dbReference>
<dbReference type="PANTHER" id="PTHR37829">
    <property type="entry name" value="PHAGE-LIKE ELEMENT PBSX PROTEIN XKDT"/>
    <property type="match status" value="1"/>
</dbReference>
<gene>
    <name evidence="5" type="ORF">ACFQ33_10410</name>
</gene>